<feature type="transmembrane region" description="Helical" evidence="10">
    <location>
        <begin position="205"/>
        <end position="228"/>
    </location>
</feature>
<dbReference type="AlphaFoldDB" id="A0A964E3D2"/>
<comment type="similarity">
    <text evidence="9">Belongs to the binding-protein-dependent transport system permease family. LivHM subfamily.</text>
</comment>
<keyword evidence="4" id="KW-0997">Cell inner membrane</keyword>
<dbReference type="GO" id="GO:0042941">
    <property type="term" value="P:D-alanine transmembrane transport"/>
    <property type="evidence" value="ECO:0007669"/>
    <property type="project" value="TreeGrafter"/>
</dbReference>
<comment type="subcellular location">
    <subcellularLocation>
        <location evidence="1">Cell membrane</location>
        <topology evidence="1">Multi-pass membrane protein</topology>
    </subcellularLocation>
</comment>
<evidence type="ECO:0000256" key="6">
    <source>
        <dbReference type="ARBA" id="ARBA00022970"/>
    </source>
</evidence>
<name>A0A964E3D2_9PROT</name>
<evidence type="ECO:0000256" key="7">
    <source>
        <dbReference type="ARBA" id="ARBA00022989"/>
    </source>
</evidence>
<dbReference type="Pfam" id="PF02653">
    <property type="entry name" value="BPD_transp_2"/>
    <property type="match status" value="1"/>
</dbReference>
<proteinExistence type="inferred from homology"/>
<keyword evidence="2" id="KW-0813">Transport</keyword>
<dbReference type="GO" id="GO:0005304">
    <property type="term" value="F:L-valine transmembrane transporter activity"/>
    <property type="evidence" value="ECO:0007669"/>
    <property type="project" value="TreeGrafter"/>
</dbReference>
<keyword evidence="7 10" id="KW-1133">Transmembrane helix</keyword>
<dbReference type="GO" id="GO:0015808">
    <property type="term" value="P:L-alanine transport"/>
    <property type="evidence" value="ECO:0007669"/>
    <property type="project" value="TreeGrafter"/>
</dbReference>
<protein>
    <submittedName>
        <fullName evidence="11">Branched-chain amino acid ABC transporter permease</fullName>
    </submittedName>
</protein>
<feature type="transmembrane region" description="Helical" evidence="10">
    <location>
        <begin position="112"/>
        <end position="134"/>
    </location>
</feature>
<comment type="caution">
    <text evidence="11">The sequence shown here is derived from an EMBL/GenBank/DDBJ whole genome shotgun (WGS) entry which is preliminary data.</text>
</comment>
<dbReference type="EMBL" id="JAESVA010000003">
    <property type="protein sequence ID" value="MCB8880575.1"/>
    <property type="molecule type" value="Genomic_DNA"/>
</dbReference>
<feature type="transmembrane region" description="Helical" evidence="10">
    <location>
        <begin position="12"/>
        <end position="35"/>
    </location>
</feature>
<evidence type="ECO:0000256" key="3">
    <source>
        <dbReference type="ARBA" id="ARBA00022475"/>
    </source>
</evidence>
<keyword evidence="12" id="KW-1185">Reference proteome</keyword>
<feature type="transmembrane region" description="Helical" evidence="10">
    <location>
        <begin position="154"/>
        <end position="176"/>
    </location>
</feature>
<sequence>MSPFDLLLQQFVNGLSLGAMYALLALGFTIVYGIMELINFSHFNVFMIGSFVAMGVLSLFGLSGQTVLLHGFPLVGVLVVALVVTMVACGMLGVGIERLALRPLRGVQGPMAMITTIGVSYVLSNAVMLTMGANTKNFPNPIPSVALHIGTAQITVFQFIIWALSAVLMGGLYLFVQRSKLGKAMRATAQDPDAALMMGVDVNRVIMTAFFLGSALAGAAGFIFGLYYNFTNFGIGFTAGLRAFTAAVLGGIGNIPGAMIGGLLIGLIEAMAGQYIGAKWADVIIFSLLVLVLVCRPAGLLGRLAPTKS</sequence>
<organism evidence="11 12">
    <name type="scientific">Acidisoma cellulosilyticum</name>
    <dbReference type="NCBI Taxonomy" id="2802395"/>
    <lineage>
        <taxon>Bacteria</taxon>
        <taxon>Pseudomonadati</taxon>
        <taxon>Pseudomonadota</taxon>
        <taxon>Alphaproteobacteria</taxon>
        <taxon>Acetobacterales</taxon>
        <taxon>Acidocellaceae</taxon>
        <taxon>Acidisoma</taxon>
    </lineage>
</organism>
<dbReference type="Proteomes" id="UP000721844">
    <property type="component" value="Unassembled WGS sequence"/>
</dbReference>
<accession>A0A964E3D2</accession>
<evidence type="ECO:0000256" key="4">
    <source>
        <dbReference type="ARBA" id="ARBA00022519"/>
    </source>
</evidence>
<dbReference type="PANTHER" id="PTHR11795:SF371">
    <property type="entry name" value="HIGH-AFFINITY BRANCHED-CHAIN AMINO ACID TRANSPORT SYSTEM PERMEASE PROTEIN LIVH"/>
    <property type="match status" value="1"/>
</dbReference>
<feature type="transmembrane region" description="Helical" evidence="10">
    <location>
        <begin position="248"/>
        <end position="268"/>
    </location>
</feature>
<evidence type="ECO:0000256" key="2">
    <source>
        <dbReference type="ARBA" id="ARBA00022448"/>
    </source>
</evidence>
<reference evidence="11 12" key="1">
    <citation type="journal article" date="2021" name="Microorganisms">
        <title>Acidisoma silvae sp. nov. and Acidisomacellulosilytica sp. nov., Two Acidophilic Bacteria Isolated from Decaying Wood, Hydrolyzing Cellulose and Producing Poly-3-hydroxybutyrate.</title>
        <authorList>
            <person name="Mieszkin S."/>
            <person name="Pouder E."/>
            <person name="Uroz S."/>
            <person name="Simon-Colin C."/>
            <person name="Alain K."/>
        </authorList>
    </citation>
    <scope>NUCLEOTIDE SEQUENCE [LARGE SCALE GENOMIC DNA]</scope>
    <source>
        <strain evidence="11 12">HW T5.17</strain>
    </source>
</reference>
<dbReference type="CDD" id="cd06582">
    <property type="entry name" value="TM_PBP1_LivH_like"/>
    <property type="match status" value="1"/>
</dbReference>
<evidence type="ECO:0000256" key="8">
    <source>
        <dbReference type="ARBA" id="ARBA00023136"/>
    </source>
</evidence>
<dbReference type="GO" id="GO:0015188">
    <property type="term" value="F:L-isoleucine transmembrane transporter activity"/>
    <property type="evidence" value="ECO:0007669"/>
    <property type="project" value="TreeGrafter"/>
</dbReference>
<evidence type="ECO:0000256" key="5">
    <source>
        <dbReference type="ARBA" id="ARBA00022692"/>
    </source>
</evidence>
<dbReference type="GO" id="GO:0005886">
    <property type="term" value="C:plasma membrane"/>
    <property type="evidence" value="ECO:0007669"/>
    <property type="project" value="UniProtKB-SubCell"/>
</dbReference>
<feature type="transmembrane region" description="Helical" evidence="10">
    <location>
        <begin position="42"/>
        <end position="62"/>
    </location>
</feature>
<evidence type="ECO:0000256" key="10">
    <source>
        <dbReference type="SAM" id="Phobius"/>
    </source>
</evidence>
<evidence type="ECO:0000256" key="9">
    <source>
        <dbReference type="ARBA" id="ARBA00037998"/>
    </source>
</evidence>
<feature type="transmembrane region" description="Helical" evidence="10">
    <location>
        <begin position="74"/>
        <end position="100"/>
    </location>
</feature>
<dbReference type="GO" id="GO:1903806">
    <property type="term" value="P:L-isoleucine import across plasma membrane"/>
    <property type="evidence" value="ECO:0007669"/>
    <property type="project" value="TreeGrafter"/>
</dbReference>
<feature type="transmembrane region" description="Helical" evidence="10">
    <location>
        <begin position="280"/>
        <end position="299"/>
    </location>
</feature>
<dbReference type="InterPro" id="IPR052157">
    <property type="entry name" value="BCAA_transport_permease"/>
</dbReference>
<dbReference type="GO" id="GO:0015192">
    <property type="term" value="F:L-phenylalanine transmembrane transporter activity"/>
    <property type="evidence" value="ECO:0007669"/>
    <property type="project" value="TreeGrafter"/>
</dbReference>
<dbReference type="RefSeq" id="WP_227307238.1">
    <property type="nucleotide sequence ID" value="NZ_JAESVA010000003.1"/>
</dbReference>
<gene>
    <name evidence="11" type="ORF">ACELLULO517_10050</name>
</gene>
<evidence type="ECO:0000313" key="11">
    <source>
        <dbReference type="EMBL" id="MCB8880575.1"/>
    </source>
</evidence>
<dbReference type="PANTHER" id="PTHR11795">
    <property type="entry name" value="BRANCHED-CHAIN AMINO ACID TRANSPORT SYSTEM PERMEASE PROTEIN LIVH"/>
    <property type="match status" value="1"/>
</dbReference>
<dbReference type="GO" id="GO:0015190">
    <property type="term" value="F:L-leucine transmembrane transporter activity"/>
    <property type="evidence" value="ECO:0007669"/>
    <property type="project" value="TreeGrafter"/>
</dbReference>
<evidence type="ECO:0000256" key="1">
    <source>
        <dbReference type="ARBA" id="ARBA00004651"/>
    </source>
</evidence>
<keyword evidence="3" id="KW-1003">Cell membrane</keyword>
<keyword evidence="8 10" id="KW-0472">Membrane</keyword>
<evidence type="ECO:0000313" key="12">
    <source>
        <dbReference type="Proteomes" id="UP000721844"/>
    </source>
</evidence>
<keyword evidence="6" id="KW-0029">Amino-acid transport</keyword>
<keyword evidence="5 10" id="KW-0812">Transmembrane</keyword>
<dbReference type="InterPro" id="IPR001851">
    <property type="entry name" value="ABC_transp_permease"/>
</dbReference>